<dbReference type="InterPro" id="IPR053151">
    <property type="entry name" value="RNase_H-like"/>
</dbReference>
<keyword evidence="3" id="KW-1185">Reference proteome</keyword>
<dbReference type="Gene3D" id="3.30.420.10">
    <property type="entry name" value="Ribonuclease H-like superfamily/Ribonuclease H"/>
    <property type="match status" value="1"/>
</dbReference>
<proteinExistence type="predicted"/>
<gene>
    <name evidence="2" type="ORF">CEPIT_LOCUS32842</name>
</gene>
<sequence>MGGCGLGWCLRDDNGSFVAGAAYSWPGKWTPLGAELLGIRKALSWIKQYGWNEVEVETDAIRAVAEITLGSSCSSIGLLGEDIRDLTKSFMNISFSHIMRSANKTAHALARAACSLSESRSWFYTSSSFIVS</sequence>
<dbReference type="GO" id="GO:0004523">
    <property type="term" value="F:RNA-DNA hybrid ribonuclease activity"/>
    <property type="evidence" value="ECO:0007669"/>
    <property type="project" value="InterPro"/>
</dbReference>
<evidence type="ECO:0000313" key="3">
    <source>
        <dbReference type="Proteomes" id="UP001152523"/>
    </source>
</evidence>
<dbReference type="Proteomes" id="UP001152523">
    <property type="component" value="Unassembled WGS sequence"/>
</dbReference>
<feature type="domain" description="RNase H type-1" evidence="1">
    <location>
        <begin position="5"/>
        <end position="113"/>
    </location>
</feature>
<comment type="caution">
    <text evidence="2">The sequence shown here is derived from an EMBL/GenBank/DDBJ whole genome shotgun (WGS) entry which is preliminary data.</text>
</comment>
<evidence type="ECO:0000259" key="1">
    <source>
        <dbReference type="Pfam" id="PF13456"/>
    </source>
</evidence>
<reference evidence="2" key="1">
    <citation type="submission" date="2022-07" db="EMBL/GenBank/DDBJ databases">
        <authorList>
            <person name="Macas J."/>
            <person name="Novak P."/>
            <person name="Neumann P."/>
        </authorList>
    </citation>
    <scope>NUCLEOTIDE SEQUENCE</scope>
</reference>
<protein>
    <recommendedName>
        <fullName evidence="1">RNase H type-1 domain-containing protein</fullName>
    </recommendedName>
</protein>
<name>A0AAV0FD29_9ASTE</name>
<dbReference type="InterPro" id="IPR044730">
    <property type="entry name" value="RNase_H-like_dom_plant"/>
</dbReference>
<dbReference type="CDD" id="cd06222">
    <property type="entry name" value="RNase_H_like"/>
    <property type="match status" value="1"/>
</dbReference>
<organism evidence="2 3">
    <name type="scientific">Cuscuta epithymum</name>
    <dbReference type="NCBI Taxonomy" id="186058"/>
    <lineage>
        <taxon>Eukaryota</taxon>
        <taxon>Viridiplantae</taxon>
        <taxon>Streptophyta</taxon>
        <taxon>Embryophyta</taxon>
        <taxon>Tracheophyta</taxon>
        <taxon>Spermatophyta</taxon>
        <taxon>Magnoliopsida</taxon>
        <taxon>eudicotyledons</taxon>
        <taxon>Gunneridae</taxon>
        <taxon>Pentapetalae</taxon>
        <taxon>asterids</taxon>
        <taxon>lamiids</taxon>
        <taxon>Solanales</taxon>
        <taxon>Convolvulaceae</taxon>
        <taxon>Cuscuteae</taxon>
        <taxon>Cuscuta</taxon>
        <taxon>Cuscuta subgen. Cuscuta</taxon>
    </lineage>
</organism>
<dbReference type="PANTHER" id="PTHR47723:SF19">
    <property type="entry name" value="POLYNUCLEOTIDYL TRANSFERASE, RIBONUCLEASE H-LIKE SUPERFAMILY PROTEIN"/>
    <property type="match status" value="1"/>
</dbReference>
<dbReference type="InterPro" id="IPR036397">
    <property type="entry name" value="RNaseH_sf"/>
</dbReference>
<accession>A0AAV0FD29</accession>
<evidence type="ECO:0000313" key="2">
    <source>
        <dbReference type="EMBL" id="CAH9133301.1"/>
    </source>
</evidence>
<dbReference type="GO" id="GO:0003676">
    <property type="term" value="F:nucleic acid binding"/>
    <property type="evidence" value="ECO:0007669"/>
    <property type="project" value="InterPro"/>
</dbReference>
<dbReference type="SUPFAM" id="SSF53098">
    <property type="entry name" value="Ribonuclease H-like"/>
    <property type="match status" value="1"/>
</dbReference>
<dbReference type="PANTHER" id="PTHR47723">
    <property type="entry name" value="OS05G0353850 PROTEIN"/>
    <property type="match status" value="1"/>
</dbReference>
<dbReference type="Pfam" id="PF13456">
    <property type="entry name" value="RVT_3"/>
    <property type="match status" value="1"/>
</dbReference>
<dbReference type="AlphaFoldDB" id="A0AAV0FD29"/>
<dbReference type="InterPro" id="IPR002156">
    <property type="entry name" value="RNaseH_domain"/>
</dbReference>
<dbReference type="InterPro" id="IPR012337">
    <property type="entry name" value="RNaseH-like_sf"/>
</dbReference>
<dbReference type="EMBL" id="CAMAPF010000975">
    <property type="protein sequence ID" value="CAH9133301.1"/>
    <property type="molecule type" value="Genomic_DNA"/>
</dbReference>